<evidence type="ECO:0000313" key="3">
    <source>
        <dbReference type="Proteomes" id="UP001652740"/>
    </source>
</evidence>
<gene>
    <name evidence="4" type="primary">LOC113520877</name>
</gene>
<feature type="domain" description="U1-type" evidence="2">
    <location>
        <begin position="80"/>
        <end position="113"/>
    </location>
</feature>
<feature type="domain" description="U1-type" evidence="2">
    <location>
        <begin position="610"/>
        <end position="645"/>
    </location>
</feature>
<keyword evidence="3" id="KW-1185">Reference proteome</keyword>
<sequence>MFPIKMSDEVSYTIPLDFIDMNYIKRSLNRGRDPLPIWSINDGKQYYSVEILAGKIDSGLHTQNGGQDDSATKTDDTSLIKSYKCPICNFNIPINYWKSHNASLKHKTFLEIADLAMQRIRENMFQNVPDLPPCEDDPSTYFCESCSIPVAIIEKNYHETSDSHALCLKQDNLLHDLLMVYKGNNITVVDTEDNCLEGNLNVENGEVVVDEPKQTNDNVETIKLRKRTRKRKNRNEITPKSDNSSSITNDSYDADPELEILKEYFENVNAKLNGQGKVSVVSEDYLHIFVDDNRLQVNISNFHGFTLMDDSNSTFCVLCRDLIDYTELEAHCKSEKHMDNISMPLYDKHCIRSNKMSAWHAHCILCNKLIYALQMHDHFISADHKHALDQCLINDINNSFKDIPRKTVNFNGENNSDNSLINNDTDTCIEKNDLILTSVLKYPIDTNESVRYQMRATPNMNEVICRVCNVLVPNNTVNITEHIAAVKHVFTYNILLSSHKLKTIENGFICDICHANIINTNELDHIGSKDHKDNAVKCLNKLESKKAMVTAKYCSSCKIYIPYTELDMKVHEASVKHKVNLEKQAAVEKYLVRSETGKGIHYHMRKIKGVTELQCVVCNVLVPNEINHVTIHVTTRKHTSKYNKLLLINKLQKIANGYHCGVCDVNITNMNELSHINGMKHQSKTNTPTQSETCVSQDITQKLDVKSNELNSKHNSDSELHTYADYEKENNDLANLRSNNSDSVSTNSSISLKSTKNTTGKQYCLPCNIYIDTHNIAGHENGQKHLKNHNETKLDSTTSRDTPETSADVTALMFSQPCKALTSNGAASKTNINIDKQIKKTPQSHYQVTSTVDVNMCKVCNVPVPKTNIIEHVMAKKHKSKYNTLLSLNKVCEIENGFRCDVCNVHISKKNELDHINSKGHKNKFIVSVNDRQAETVKDNNVSDEAVLQNTKSESDIGVVENNATYLLCKSIFR</sequence>
<dbReference type="Proteomes" id="UP001652740">
    <property type="component" value="Unplaced"/>
</dbReference>
<feature type="domain" description="U1-type" evidence="2">
    <location>
        <begin position="311"/>
        <end position="344"/>
    </location>
</feature>
<accession>A0ABM3MAF1</accession>
<feature type="domain" description="U1-type" evidence="2">
    <location>
        <begin position="505"/>
        <end position="538"/>
    </location>
</feature>
<feature type="compositionally biased region" description="Polar residues" evidence="1">
    <location>
        <begin position="240"/>
        <end position="250"/>
    </location>
</feature>
<reference evidence="4" key="1">
    <citation type="submission" date="2025-08" db="UniProtKB">
        <authorList>
            <consortium name="RefSeq"/>
        </authorList>
    </citation>
    <scope>IDENTIFICATION</scope>
    <source>
        <tissue evidence="4">Whole larvae</tissue>
    </source>
</reference>
<name>A0ABM3MAF1_GALME</name>
<evidence type="ECO:0000256" key="1">
    <source>
        <dbReference type="SAM" id="MobiDB-lite"/>
    </source>
</evidence>
<dbReference type="RefSeq" id="XP_052748105.1">
    <property type="nucleotide sequence ID" value="XM_052892145.1"/>
</dbReference>
<feature type="domain" description="U1-type" evidence="2">
    <location>
        <begin position="549"/>
        <end position="584"/>
    </location>
</feature>
<dbReference type="SMART" id="SM00451">
    <property type="entry name" value="ZnF_U1"/>
    <property type="match status" value="8"/>
</dbReference>
<evidence type="ECO:0000313" key="4">
    <source>
        <dbReference type="RefSeq" id="XP_052748105.1"/>
    </source>
</evidence>
<feature type="domain" description="U1-type" evidence="2">
    <location>
        <begin position="655"/>
        <end position="688"/>
    </location>
</feature>
<proteinExistence type="predicted"/>
<feature type="region of interest" description="Disordered" evidence="1">
    <location>
        <begin position="227"/>
        <end position="250"/>
    </location>
</feature>
<feature type="domain" description="U1-type" evidence="2">
    <location>
        <begin position="759"/>
        <end position="792"/>
    </location>
</feature>
<feature type="domain" description="U1-type" evidence="2">
    <location>
        <begin position="895"/>
        <end position="928"/>
    </location>
</feature>
<protein>
    <submittedName>
        <fullName evidence="4">Uncharacterized protein LOC113520877 isoform X2</fullName>
    </submittedName>
</protein>
<dbReference type="GeneID" id="113520877"/>
<dbReference type="InterPro" id="IPR003604">
    <property type="entry name" value="Matrin/U1-like-C_Znf_C2H2"/>
</dbReference>
<organism evidence="3 4">
    <name type="scientific">Galleria mellonella</name>
    <name type="common">Greater wax moth</name>
    <dbReference type="NCBI Taxonomy" id="7137"/>
    <lineage>
        <taxon>Eukaryota</taxon>
        <taxon>Metazoa</taxon>
        <taxon>Ecdysozoa</taxon>
        <taxon>Arthropoda</taxon>
        <taxon>Hexapoda</taxon>
        <taxon>Insecta</taxon>
        <taxon>Pterygota</taxon>
        <taxon>Neoptera</taxon>
        <taxon>Endopterygota</taxon>
        <taxon>Lepidoptera</taxon>
        <taxon>Glossata</taxon>
        <taxon>Ditrysia</taxon>
        <taxon>Pyraloidea</taxon>
        <taxon>Pyralidae</taxon>
        <taxon>Galleriinae</taxon>
        <taxon>Galleria</taxon>
    </lineage>
</organism>
<evidence type="ECO:0000259" key="2">
    <source>
        <dbReference type="SMART" id="SM00451"/>
    </source>
</evidence>